<proteinExistence type="predicted"/>
<dbReference type="EMBL" id="OX596115">
    <property type="protein sequence ID" value="CAI9707885.1"/>
    <property type="molecule type" value="Genomic_DNA"/>
</dbReference>
<dbReference type="Proteomes" id="UP001162501">
    <property type="component" value="Chromosome 31"/>
</dbReference>
<accession>A0ACB0F4E6</accession>
<protein>
    <submittedName>
        <fullName evidence="1">Uncharacterized protein</fullName>
    </submittedName>
</protein>
<reference evidence="1" key="1">
    <citation type="submission" date="2023-05" db="EMBL/GenBank/DDBJ databases">
        <authorList>
            <consortium name="ELIXIR-Norway"/>
        </authorList>
    </citation>
    <scope>NUCLEOTIDE SEQUENCE</scope>
</reference>
<evidence type="ECO:0000313" key="2">
    <source>
        <dbReference type="Proteomes" id="UP001162501"/>
    </source>
</evidence>
<evidence type="ECO:0000313" key="1">
    <source>
        <dbReference type="EMBL" id="CAI9707885.1"/>
    </source>
</evidence>
<gene>
    <name evidence="1" type="ORF">MRATA1EN3_LOCUS19098</name>
</gene>
<sequence length="492" mass="50379">MAPGARARVAHGGHPPARSRRLNRRLGTYGRNGGSLSLHSVPGRRRGTILGWTLRGGSPPDPPPQSRVEALQPRSSKVPDGSAGVGTASAAAPLGHSPRAPSGLLPTYSKVGPKWPPQSSRGRAPRRLSAPPGGVRVGRAPGWGRRAASCLPERQARALGAPLLRGSARPPARAPRSPRPPGAAPRAAHAPGAGDIPPLPATPARAGARFSRAETLDPTFPGAAGRPPARRAAGPRSPAKGSGSSRPLQRPAPCQEISECPGRSSDTARRKQIALAPSADSSVIPTRSGCLLEAVSEVPTLLLPCDLHHVPSEGAIRPRRPGGRISGGLPFWGEKNLSSEKGGECARAGEKPSLSGLVRAAEPRSLGVAAGNCGGSLPLSALLPPSLPPGGRGGGEVTSAPRLAPPPRGGDRGAPAGSASRTVAAASGQAGPASLPQRCLAVQTAERLPGRRRVPAPERPRGAHLSAGFLAGLLRPRFPRLQLQVMLFPFCR</sequence>
<name>A0ACB0F4E6_RANTA</name>
<organism evidence="1 2">
    <name type="scientific">Rangifer tarandus platyrhynchus</name>
    <name type="common">Svalbard reindeer</name>
    <dbReference type="NCBI Taxonomy" id="3082113"/>
    <lineage>
        <taxon>Eukaryota</taxon>
        <taxon>Metazoa</taxon>
        <taxon>Chordata</taxon>
        <taxon>Craniata</taxon>
        <taxon>Vertebrata</taxon>
        <taxon>Euteleostomi</taxon>
        <taxon>Mammalia</taxon>
        <taxon>Eutheria</taxon>
        <taxon>Laurasiatheria</taxon>
        <taxon>Artiodactyla</taxon>
        <taxon>Ruminantia</taxon>
        <taxon>Pecora</taxon>
        <taxon>Cervidae</taxon>
        <taxon>Odocoileinae</taxon>
        <taxon>Rangifer</taxon>
    </lineage>
</organism>